<sequence>MLHRRKFLLGLMACPLCARGAVAEGPHWEYETPGAWGELDPAYKVCAVGQEQSPIDLKDAISADFGRIAIDWKPQAFPILNNGHTIQADAGPGAGSLRIGKEKYELKQFHFHTPAEHAVNGKLAAMEVHFVHARADGKLAVVGAFLNGGGKNSAFSRIMKAAPTTQGEARLDKPLNPRTLAPAQGPIFRYEGSLTTPPCSEIVDWNIFAAPVRVAQADIDAFRKIFPHNARPLQGLNRRFVLRGK</sequence>
<dbReference type="InterPro" id="IPR036398">
    <property type="entry name" value="CA_dom_sf"/>
</dbReference>
<organism evidence="9 10">
    <name type="scientific">Methylocystis heyeri</name>
    <dbReference type="NCBI Taxonomy" id="391905"/>
    <lineage>
        <taxon>Bacteria</taxon>
        <taxon>Pseudomonadati</taxon>
        <taxon>Pseudomonadota</taxon>
        <taxon>Alphaproteobacteria</taxon>
        <taxon>Hyphomicrobiales</taxon>
        <taxon>Methylocystaceae</taxon>
        <taxon>Methylocystis</taxon>
    </lineage>
</organism>
<dbReference type="OrthoDB" id="5327615at2"/>
<comment type="catalytic activity">
    <reaction evidence="6">
        <text>hydrogencarbonate + H(+) = CO2 + H2O</text>
        <dbReference type="Rhea" id="RHEA:10748"/>
        <dbReference type="ChEBI" id="CHEBI:15377"/>
        <dbReference type="ChEBI" id="CHEBI:15378"/>
        <dbReference type="ChEBI" id="CHEBI:16526"/>
        <dbReference type="ChEBI" id="CHEBI:17544"/>
        <dbReference type="EC" id="4.2.1.1"/>
    </reaction>
</comment>
<dbReference type="CDD" id="cd03124">
    <property type="entry name" value="alpha_CA_prokaryotic_like"/>
    <property type="match status" value="1"/>
</dbReference>
<protein>
    <recommendedName>
        <fullName evidence="2">carbonic anhydrase</fullName>
        <ecNumber evidence="2">4.2.1.1</ecNumber>
    </recommendedName>
</protein>
<proteinExistence type="inferred from homology"/>
<comment type="similarity">
    <text evidence="1">Belongs to the alpha-carbonic anhydrase family.</text>
</comment>
<feature type="chain" id="PRO_5025537902" description="carbonic anhydrase" evidence="7">
    <location>
        <begin position="24"/>
        <end position="245"/>
    </location>
</feature>
<evidence type="ECO:0000256" key="3">
    <source>
        <dbReference type="ARBA" id="ARBA00022723"/>
    </source>
</evidence>
<dbReference type="PANTHER" id="PTHR18952:SF265">
    <property type="entry name" value="CARBONIC ANHYDRASE"/>
    <property type="match status" value="1"/>
</dbReference>
<evidence type="ECO:0000313" key="9">
    <source>
        <dbReference type="EMBL" id="QGM46286.1"/>
    </source>
</evidence>
<dbReference type="Gene3D" id="3.10.200.10">
    <property type="entry name" value="Alpha carbonic anhydrase"/>
    <property type="match status" value="1"/>
</dbReference>
<evidence type="ECO:0000256" key="7">
    <source>
        <dbReference type="SAM" id="SignalP"/>
    </source>
</evidence>
<evidence type="ECO:0000256" key="4">
    <source>
        <dbReference type="ARBA" id="ARBA00022833"/>
    </source>
</evidence>
<dbReference type="RefSeq" id="WP_136496537.1">
    <property type="nucleotide sequence ID" value="NZ_CP046052.1"/>
</dbReference>
<evidence type="ECO:0000256" key="2">
    <source>
        <dbReference type="ARBA" id="ARBA00012925"/>
    </source>
</evidence>
<name>A0A6B8KDG2_9HYPH</name>
<dbReference type="KEGG" id="mhey:H2LOC_011580"/>
<gene>
    <name evidence="9" type="ORF">H2LOC_011580</name>
</gene>
<dbReference type="SUPFAM" id="SSF51069">
    <property type="entry name" value="Carbonic anhydrase"/>
    <property type="match status" value="1"/>
</dbReference>
<dbReference type="EC" id="4.2.1.1" evidence="2"/>
<dbReference type="InterPro" id="IPR001148">
    <property type="entry name" value="CA_dom"/>
</dbReference>
<reference evidence="9 10" key="1">
    <citation type="submission" date="2019-11" db="EMBL/GenBank/DDBJ databases">
        <title>The genome sequence of Methylocystis heyeri.</title>
        <authorList>
            <person name="Oshkin I.Y."/>
            <person name="Miroshnikov K."/>
            <person name="Dedysh S.N."/>
        </authorList>
    </citation>
    <scope>NUCLEOTIDE SEQUENCE [LARGE SCALE GENOMIC DNA]</scope>
    <source>
        <strain evidence="9 10">H2</strain>
    </source>
</reference>
<feature type="domain" description="Alpha-carbonic anhydrase" evidence="8">
    <location>
        <begin position="26"/>
        <end position="245"/>
    </location>
</feature>
<evidence type="ECO:0000256" key="6">
    <source>
        <dbReference type="ARBA" id="ARBA00048348"/>
    </source>
</evidence>
<keyword evidence="5" id="KW-0456">Lyase</keyword>
<dbReference type="SMART" id="SM01057">
    <property type="entry name" value="Carb_anhydrase"/>
    <property type="match status" value="1"/>
</dbReference>
<dbReference type="InterPro" id="IPR023561">
    <property type="entry name" value="Carbonic_anhydrase_a-class"/>
</dbReference>
<evidence type="ECO:0000256" key="1">
    <source>
        <dbReference type="ARBA" id="ARBA00010718"/>
    </source>
</evidence>
<dbReference type="Pfam" id="PF00194">
    <property type="entry name" value="Carb_anhydrase"/>
    <property type="match status" value="1"/>
</dbReference>
<dbReference type="Proteomes" id="UP000309061">
    <property type="component" value="Chromosome"/>
</dbReference>
<keyword evidence="3" id="KW-0479">Metal-binding</keyword>
<evidence type="ECO:0000256" key="5">
    <source>
        <dbReference type="ARBA" id="ARBA00023239"/>
    </source>
</evidence>
<keyword evidence="4" id="KW-0862">Zinc</keyword>
<dbReference type="GO" id="GO:0004089">
    <property type="term" value="F:carbonate dehydratase activity"/>
    <property type="evidence" value="ECO:0007669"/>
    <property type="project" value="UniProtKB-EC"/>
</dbReference>
<dbReference type="PANTHER" id="PTHR18952">
    <property type="entry name" value="CARBONIC ANHYDRASE"/>
    <property type="match status" value="1"/>
</dbReference>
<dbReference type="GO" id="GO:0008270">
    <property type="term" value="F:zinc ion binding"/>
    <property type="evidence" value="ECO:0007669"/>
    <property type="project" value="InterPro"/>
</dbReference>
<dbReference type="PROSITE" id="PS51144">
    <property type="entry name" value="ALPHA_CA_2"/>
    <property type="match status" value="1"/>
</dbReference>
<dbReference type="EMBL" id="CP046052">
    <property type="protein sequence ID" value="QGM46286.1"/>
    <property type="molecule type" value="Genomic_DNA"/>
</dbReference>
<dbReference type="AlphaFoldDB" id="A0A6B8KDG2"/>
<feature type="signal peptide" evidence="7">
    <location>
        <begin position="1"/>
        <end position="23"/>
    </location>
</feature>
<dbReference type="InterPro" id="IPR041891">
    <property type="entry name" value="Alpha_CA_prokaryot-like"/>
</dbReference>
<accession>A0A6B8KDG2</accession>
<evidence type="ECO:0000259" key="8">
    <source>
        <dbReference type="PROSITE" id="PS51144"/>
    </source>
</evidence>
<evidence type="ECO:0000313" key="10">
    <source>
        <dbReference type="Proteomes" id="UP000309061"/>
    </source>
</evidence>
<keyword evidence="7" id="KW-0732">Signal</keyword>
<keyword evidence="10" id="KW-1185">Reference proteome</keyword>